<dbReference type="PROSITE" id="PS51257">
    <property type="entry name" value="PROKAR_LIPOPROTEIN"/>
    <property type="match status" value="1"/>
</dbReference>
<organism evidence="10">
    <name type="scientific">Cupriavidus oxalaticus</name>
    <dbReference type="NCBI Taxonomy" id="96344"/>
    <lineage>
        <taxon>Bacteria</taxon>
        <taxon>Pseudomonadati</taxon>
        <taxon>Pseudomonadota</taxon>
        <taxon>Betaproteobacteria</taxon>
        <taxon>Burkholderiales</taxon>
        <taxon>Burkholderiaceae</taxon>
        <taxon>Cupriavidus</taxon>
    </lineage>
</organism>
<dbReference type="InterPro" id="IPR046357">
    <property type="entry name" value="PPIase_dom_sf"/>
</dbReference>
<dbReference type="SUPFAM" id="SSF54534">
    <property type="entry name" value="FKBP-like"/>
    <property type="match status" value="1"/>
</dbReference>
<gene>
    <name evidence="10" type="ORF">CO2235_MP60013</name>
</gene>
<keyword evidence="3 6" id="KW-0697">Rotamase</keyword>
<comment type="function">
    <text evidence="5">PPIases accelerate the folding of proteins.</text>
</comment>
<protein>
    <recommendedName>
        <fullName evidence="7">Peptidyl-prolyl cis-trans isomerase</fullName>
        <ecNumber evidence="7">5.2.1.8</ecNumber>
    </recommendedName>
</protein>
<name>A0A375GJ65_9BURK</name>
<keyword evidence="8" id="KW-0732">Signal</keyword>
<feature type="signal peptide" evidence="8">
    <location>
        <begin position="1"/>
        <end position="26"/>
    </location>
</feature>
<feature type="chain" id="PRO_5016962970" description="Peptidyl-prolyl cis-trans isomerase" evidence="8">
    <location>
        <begin position="27"/>
        <end position="153"/>
    </location>
</feature>
<dbReference type="Proteomes" id="UP000256862">
    <property type="component" value="Plasmid CO2235_mp"/>
</dbReference>
<dbReference type="Gene3D" id="3.10.50.40">
    <property type="match status" value="1"/>
</dbReference>
<comment type="catalytic activity">
    <reaction evidence="1 6 7">
        <text>[protein]-peptidylproline (omega=180) = [protein]-peptidylproline (omega=0)</text>
        <dbReference type="Rhea" id="RHEA:16237"/>
        <dbReference type="Rhea" id="RHEA-COMP:10747"/>
        <dbReference type="Rhea" id="RHEA-COMP:10748"/>
        <dbReference type="ChEBI" id="CHEBI:83833"/>
        <dbReference type="ChEBI" id="CHEBI:83834"/>
        <dbReference type="EC" id="5.2.1.8"/>
    </reaction>
</comment>
<evidence type="ECO:0000256" key="1">
    <source>
        <dbReference type="ARBA" id="ARBA00000971"/>
    </source>
</evidence>
<dbReference type="PROSITE" id="PS50059">
    <property type="entry name" value="FKBP_PPIASE"/>
    <property type="match status" value="1"/>
</dbReference>
<evidence type="ECO:0000259" key="9">
    <source>
        <dbReference type="PROSITE" id="PS50059"/>
    </source>
</evidence>
<dbReference type="EC" id="5.2.1.8" evidence="7"/>
<comment type="similarity">
    <text evidence="2 7">Belongs to the FKBP-type PPIase family.</text>
</comment>
<dbReference type="AlphaFoldDB" id="A0A375GJ65"/>
<comment type="caution">
    <text evidence="10">The sequence shown here is derived from an EMBL/GenBank/DDBJ whole genome shotgun (WGS) entry which is preliminary data.</text>
</comment>
<dbReference type="PANTHER" id="PTHR43811">
    <property type="entry name" value="FKBP-TYPE PEPTIDYL-PROLYL CIS-TRANS ISOMERASE FKPA"/>
    <property type="match status" value="1"/>
</dbReference>
<reference evidence="10" key="1">
    <citation type="submission" date="2018-01" db="EMBL/GenBank/DDBJ databases">
        <authorList>
            <person name="Clerissi C."/>
        </authorList>
    </citation>
    <scope>NUCLEOTIDE SEQUENCE</scope>
    <source>
        <strain evidence="10">Cupriavidus oxalaticus LMG 2235</strain>
    </source>
</reference>
<dbReference type="InterPro" id="IPR001179">
    <property type="entry name" value="PPIase_FKBP_dom"/>
</dbReference>
<proteinExistence type="inferred from homology"/>
<sequence length="153" mass="15364">MAFPMKTLALLVGSLTLACAAASAMAAGPAASAPAAPAAPAAPQTLPSGMTIQHLVKGTGASPKATDSVQVHYRGTLADGTEFDSSYKRGQPISFPLNRVIPCWTEGVQAMQVGGKARLTCPASTAYGARGVPGTIPPNATLTFEVVLLGIGS</sequence>
<dbReference type="EMBL" id="OGUS01000141">
    <property type="protein sequence ID" value="SPC21612.1"/>
    <property type="molecule type" value="Genomic_DNA"/>
</dbReference>
<evidence type="ECO:0000256" key="8">
    <source>
        <dbReference type="SAM" id="SignalP"/>
    </source>
</evidence>
<evidence type="ECO:0000313" key="10">
    <source>
        <dbReference type="EMBL" id="SPC21612.1"/>
    </source>
</evidence>
<dbReference type="GO" id="GO:0003755">
    <property type="term" value="F:peptidyl-prolyl cis-trans isomerase activity"/>
    <property type="evidence" value="ECO:0007669"/>
    <property type="project" value="UniProtKB-UniRule"/>
</dbReference>
<evidence type="ECO:0000256" key="5">
    <source>
        <dbReference type="ARBA" id="ARBA00056164"/>
    </source>
</evidence>
<dbReference type="FunFam" id="3.10.50.40:FF:000006">
    <property type="entry name" value="Peptidyl-prolyl cis-trans isomerase"/>
    <property type="match status" value="1"/>
</dbReference>
<dbReference type="PANTHER" id="PTHR43811:SF19">
    <property type="entry name" value="39 KDA FK506-BINDING NUCLEAR PROTEIN"/>
    <property type="match status" value="1"/>
</dbReference>
<accession>A0A375GJ65</accession>
<evidence type="ECO:0000256" key="6">
    <source>
        <dbReference type="PROSITE-ProRule" id="PRU00277"/>
    </source>
</evidence>
<evidence type="ECO:0000256" key="2">
    <source>
        <dbReference type="ARBA" id="ARBA00006577"/>
    </source>
</evidence>
<dbReference type="Pfam" id="PF00254">
    <property type="entry name" value="FKBP_C"/>
    <property type="match status" value="1"/>
</dbReference>
<evidence type="ECO:0000256" key="7">
    <source>
        <dbReference type="RuleBase" id="RU003915"/>
    </source>
</evidence>
<evidence type="ECO:0000256" key="3">
    <source>
        <dbReference type="ARBA" id="ARBA00023110"/>
    </source>
</evidence>
<evidence type="ECO:0000256" key="4">
    <source>
        <dbReference type="ARBA" id="ARBA00023235"/>
    </source>
</evidence>
<feature type="domain" description="PPIase FKBP-type" evidence="9">
    <location>
        <begin position="66"/>
        <end position="152"/>
    </location>
</feature>
<keyword evidence="4 6" id="KW-0413">Isomerase</keyword>